<proteinExistence type="predicted"/>
<dbReference type="SUPFAM" id="SSF89360">
    <property type="entry name" value="HesB-like domain"/>
    <property type="match status" value="1"/>
</dbReference>
<protein>
    <recommendedName>
        <fullName evidence="1">Core domain-containing protein</fullName>
    </recommendedName>
</protein>
<feature type="domain" description="Core" evidence="1">
    <location>
        <begin position="9"/>
        <end position="111"/>
    </location>
</feature>
<reference evidence="2" key="1">
    <citation type="journal article" date="2019" name="Mol. Phylogenet. Evol.">
        <title>Morphological evolution and classification of the red algal order Ceramiales inferred using plastid phylogenomics.</title>
        <authorList>
            <person name="Diaz-Tapia P."/>
            <person name="Pasella M.M."/>
            <person name="Verbruggen H."/>
            <person name="Maggs C.A."/>
        </authorList>
    </citation>
    <scope>NUCLEOTIDE SEQUENCE</scope>
    <source>
        <strain evidence="2">HV05337</strain>
    </source>
</reference>
<dbReference type="InterPro" id="IPR035903">
    <property type="entry name" value="HesB-like_dom_sf"/>
</dbReference>
<dbReference type="PANTHER" id="PTHR47265">
    <property type="entry name" value="IRON-SULFUR ASSEMBLY PROTEIN ISCA, CHLOROPLASTIC"/>
    <property type="match status" value="1"/>
</dbReference>
<gene>
    <name evidence="2" type="primary">orf115</name>
</gene>
<dbReference type="InterPro" id="IPR017870">
    <property type="entry name" value="FeS_cluster_insertion_CS"/>
</dbReference>
<keyword evidence="2" id="KW-0934">Plastid</keyword>
<dbReference type="GO" id="GO:0016226">
    <property type="term" value="P:iron-sulfur cluster assembly"/>
    <property type="evidence" value="ECO:0007669"/>
    <property type="project" value="InterPro"/>
</dbReference>
<dbReference type="GO" id="GO:0030674">
    <property type="term" value="F:protein-macromolecule adaptor activity"/>
    <property type="evidence" value="ECO:0007669"/>
    <property type="project" value="TreeGrafter"/>
</dbReference>
<dbReference type="PANTHER" id="PTHR47265:SF1">
    <property type="entry name" value="IRON-SULFUR ASSEMBLY PROTEIN ISCA, CHLOROPLASTIC"/>
    <property type="match status" value="1"/>
</dbReference>
<dbReference type="Pfam" id="PF01521">
    <property type="entry name" value="Fe-S_biosyn"/>
    <property type="match status" value="1"/>
</dbReference>
<dbReference type="InterPro" id="IPR000361">
    <property type="entry name" value="ATAP_core_dom"/>
</dbReference>
<sequence length="115" mass="13026">MKNHSEKLIYIEKDALNKLLNMNILELNKTHLRISVKQGGCSGMSYAMNFEDKMHIKNTDKVIDYGKFQIVCDNKSLLYVYGMSLNYKNDLIGGGFQFMNPNAVQTCGCGKSFSI</sequence>
<organism evidence="2">
    <name type="scientific">Leiomenia cribrosa</name>
    <dbReference type="NCBI Taxonomy" id="217483"/>
    <lineage>
        <taxon>Eukaryota</taxon>
        <taxon>Rhodophyta</taxon>
        <taxon>Florideophyceae</taxon>
        <taxon>Rhodymeniophycidae</taxon>
        <taxon>Gigartinales</taxon>
        <taxon>Kallymeniaceae</taxon>
        <taxon>Leiomenia</taxon>
    </lineage>
</organism>
<name>A0A4D6WXL6_9FLOR</name>
<dbReference type="InterPro" id="IPR016092">
    <property type="entry name" value="ATAP"/>
</dbReference>
<geneLocation type="plastid" evidence="2"/>
<dbReference type="Gene3D" id="2.60.300.12">
    <property type="entry name" value="HesB-like domain"/>
    <property type="match status" value="1"/>
</dbReference>
<dbReference type="GO" id="GO:0051536">
    <property type="term" value="F:iron-sulfur cluster binding"/>
    <property type="evidence" value="ECO:0007669"/>
    <property type="project" value="InterPro"/>
</dbReference>
<dbReference type="NCBIfam" id="TIGR00049">
    <property type="entry name" value="iron-sulfur cluster assembly accessory protein"/>
    <property type="match status" value="1"/>
</dbReference>
<evidence type="ECO:0000313" key="2">
    <source>
        <dbReference type="EMBL" id="QCI07431.1"/>
    </source>
</evidence>
<dbReference type="InterPro" id="IPR031108">
    <property type="entry name" value="IscA_plant_cyanobact"/>
</dbReference>
<dbReference type="EMBL" id="MK814681">
    <property type="protein sequence ID" value="QCI07431.1"/>
    <property type="molecule type" value="Genomic_DNA"/>
</dbReference>
<dbReference type="AlphaFoldDB" id="A0A4D6WXL6"/>
<dbReference type="GO" id="GO:0009570">
    <property type="term" value="C:chloroplast stroma"/>
    <property type="evidence" value="ECO:0007669"/>
    <property type="project" value="TreeGrafter"/>
</dbReference>
<reference evidence="2" key="2">
    <citation type="submission" date="2019-04" db="EMBL/GenBank/DDBJ databases">
        <authorList>
            <person name="Pasella M."/>
        </authorList>
    </citation>
    <scope>NUCLEOTIDE SEQUENCE</scope>
    <source>
        <strain evidence="2">HV05337</strain>
    </source>
</reference>
<accession>A0A4D6WXL6</accession>
<dbReference type="PROSITE" id="PS01152">
    <property type="entry name" value="HESB"/>
    <property type="match status" value="1"/>
</dbReference>
<evidence type="ECO:0000259" key="1">
    <source>
        <dbReference type="Pfam" id="PF01521"/>
    </source>
</evidence>